<gene>
    <name evidence="1" type="ORF">HZU40_02310</name>
</gene>
<evidence type="ECO:0000313" key="1">
    <source>
        <dbReference type="EMBL" id="QNJ93237.1"/>
    </source>
</evidence>
<sequence length="98" mass="10468">MSTENRDSAGRVVVVLDAGTTEGYRTARALLADGCRVVATDRHAAALVRILHDQSADRLFLLAADDSQRNLVLAKAKARFGRVDSVIRPAALPLVLSA</sequence>
<dbReference type="AlphaFoldDB" id="A0A7G8PFX1"/>
<dbReference type="InterPro" id="IPR036291">
    <property type="entry name" value="NAD(P)-bd_dom_sf"/>
</dbReference>
<dbReference type="SUPFAM" id="SSF51735">
    <property type="entry name" value="NAD(P)-binding Rossmann-fold domains"/>
    <property type="match status" value="1"/>
</dbReference>
<dbReference type="Pfam" id="PF00106">
    <property type="entry name" value="adh_short"/>
    <property type="match status" value="1"/>
</dbReference>
<dbReference type="Proteomes" id="UP000515498">
    <property type="component" value="Chromosome"/>
</dbReference>
<organism evidence="1 2">
    <name type="scientific">Mycolicibacterium fluoranthenivorans</name>
    <dbReference type="NCBI Taxonomy" id="258505"/>
    <lineage>
        <taxon>Bacteria</taxon>
        <taxon>Bacillati</taxon>
        <taxon>Actinomycetota</taxon>
        <taxon>Actinomycetes</taxon>
        <taxon>Mycobacteriales</taxon>
        <taxon>Mycobacteriaceae</taxon>
        <taxon>Mycolicibacterium</taxon>
    </lineage>
</organism>
<dbReference type="Gene3D" id="3.40.50.720">
    <property type="entry name" value="NAD(P)-binding Rossmann-like Domain"/>
    <property type="match status" value="1"/>
</dbReference>
<dbReference type="EMBL" id="CP059894">
    <property type="protein sequence ID" value="QNJ93237.1"/>
    <property type="molecule type" value="Genomic_DNA"/>
</dbReference>
<dbReference type="RefSeq" id="WP_187097377.1">
    <property type="nucleotide sequence ID" value="NZ_CP059894.1"/>
</dbReference>
<reference evidence="1 2" key="1">
    <citation type="submission" date="2020-07" db="EMBL/GenBank/DDBJ databases">
        <title>Draft genome sequence of four isobutane-metabolizing strains capable of cometabolically degrading diverse ether contaminants.</title>
        <authorList>
            <person name="Chen W."/>
            <person name="Faulkner N."/>
            <person name="Smith C."/>
            <person name="Hyman M."/>
        </authorList>
    </citation>
    <scope>NUCLEOTIDE SEQUENCE [LARGE SCALE GENOMIC DNA]</scope>
    <source>
        <strain evidence="1 2">2A</strain>
    </source>
</reference>
<accession>A0A7G8PFX1</accession>
<evidence type="ECO:0000313" key="2">
    <source>
        <dbReference type="Proteomes" id="UP000515498"/>
    </source>
</evidence>
<dbReference type="KEGG" id="mflu:HZU40_02310"/>
<dbReference type="InterPro" id="IPR002347">
    <property type="entry name" value="SDR_fam"/>
</dbReference>
<protein>
    <submittedName>
        <fullName evidence="1">SDR family NAD(P)-dependent oxidoreductase</fullName>
    </submittedName>
</protein>
<name>A0A7G8PFX1_9MYCO</name>
<proteinExistence type="predicted"/>